<evidence type="ECO:0000313" key="2">
    <source>
        <dbReference type="Proteomes" id="UP000887565"/>
    </source>
</evidence>
<reference evidence="3" key="1">
    <citation type="submission" date="2022-11" db="UniProtKB">
        <authorList>
            <consortium name="WormBaseParasite"/>
        </authorList>
    </citation>
    <scope>IDENTIFICATION</scope>
</reference>
<proteinExistence type="predicted"/>
<name>A0A915KD32_ROMCU</name>
<dbReference type="AlphaFoldDB" id="A0A915KD32"/>
<protein>
    <submittedName>
        <fullName evidence="3">Uncharacterized protein</fullName>
    </submittedName>
</protein>
<keyword evidence="1" id="KW-1133">Transmembrane helix</keyword>
<feature type="transmembrane region" description="Helical" evidence="1">
    <location>
        <begin position="87"/>
        <end position="107"/>
    </location>
</feature>
<keyword evidence="1" id="KW-0812">Transmembrane</keyword>
<evidence type="ECO:0000313" key="3">
    <source>
        <dbReference type="WBParaSite" id="nRc.2.0.1.t36698-RA"/>
    </source>
</evidence>
<keyword evidence="2" id="KW-1185">Reference proteome</keyword>
<feature type="transmembrane region" description="Helical" evidence="1">
    <location>
        <begin position="119"/>
        <end position="142"/>
    </location>
</feature>
<evidence type="ECO:0000256" key="1">
    <source>
        <dbReference type="SAM" id="Phobius"/>
    </source>
</evidence>
<sequence length="184" mass="21662">MMSEISIVFWLRRLLFNRWAALLEFLITVKEVSRVKLLFFKRKRGQSQQDKKSSIFLATYLKALIAYDHVKHVKPYRVPPLRFKTTLSMVLMVVSASATMLIIRLLIAQVRYNYMMTWMIVVGSIVTYWIPFVFTSIFYTIITTRIYKSIKKLKNEPVIAYGADTKIYSRDEAIFNNNLKILIS</sequence>
<accession>A0A915KD32</accession>
<keyword evidence="1" id="KW-0472">Membrane</keyword>
<dbReference type="Proteomes" id="UP000887565">
    <property type="component" value="Unplaced"/>
</dbReference>
<dbReference type="WBParaSite" id="nRc.2.0.1.t36698-RA">
    <property type="protein sequence ID" value="nRc.2.0.1.t36698-RA"/>
    <property type="gene ID" value="nRc.2.0.1.g36698"/>
</dbReference>
<organism evidence="2 3">
    <name type="scientific">Romanomermis culicivorax</name>
    <name type="common">Nematode worm</name>
    <dbReference type="NCBI Taxonomy" id="13658"/>
    <lineage>
        <taxon>Eukaryota</taxon>
        <taxon>Metazoa</taxon>
        <taxon>Ecdysozoa</taxon>
        <taxon>Nematoda</taxon>
        <taxon>Enoplea</taxon>
        <taxon>Dorylaimia</taxon>
        <taxon>Mermithida</taxon>
        <taxon>Mermithoidea</taxon>
        <taxon>Mermithidae</taxon>
        <taxon>Romanomermis</taxon>
    </lineage>
</organism>